<dbReference type="Proteomes" id="UP000038045">
    <property type="component" value="Unplaced"/>
</dbReference>
<dbReference type="AlphaFoldDB" id="A0A0N4ZBE5"/>
<accession>A0A0N4ZBE5</accession>
<keyword evidence="1" id="KW-1185">Reference proteome</keyword>
<organism evidence="1 2">
    <name type="scientific">Parastrongyloides trichosuri</name>
    <name type="common">Possum-specific nematode worm</name>
    <dbReference type="NCBI Taxonomy" id="131310"/>
    <lineage>
        <taxon>Eukaryota</taxon>
        <taxon>Metazoa</taxon>
        <taxon>Ecdysozoa</taxon>
        <taxon>Nematoda</taxon>
        <taxon>Chromadorea</taxon>
        <taxon>Rhabditida</taxon>
        <taxon>Tylenchina</taxon>
        <taxon>Panagrolaimomorpha</taxon>
        <taxon>Strongyloidoidea</taxon>
        <taxon>Strongyloididae</taxon>
        <taxon>Parastrongyloides</taxon>
    </lineage>
</organism>
<name>A0A0N4ZBE5_PARTI</name>
<reference evidence="2" key="1">
    <citation type="submission" date="2017-02" db="UniProtKB">
        <authorList>
            <consortium name="WormBaseParasite"/>
        </authorList>
    </citation>
    <scope>IDENTIFICATION</scope>
</reference>
<evidence type="ECO:0000313" key="1">
    <source>
        <dbReference type="Proteomes" id="UP000038045"/>
    </source>
</evidence>
<evidence type="ECO:0000313" key="2">
    <source>
        <dbReference type="WBParaSite" id="PTRK_0000485750.1"/>
    </source>
</evidence>
<dbReference type="WBParaSite" id="PTRK_0000485750.1">
    <property type="protein sequence ID" value="PTRK_0000485750.1"/>
    <property type="gene ID" value="PTRK_0000485750"/>
</dbReference>
<protein>
    <submittedName>
        <fullName evidence="2">Uncharacterized protein</fullName>
    </submittedName>
</protein>
<sequence>MQNIAILNLILKPNKWQKIPNPLVYQYLAEHRKSECGRNNIPFFGISFLAEDRKILVVVMVCDYIHVEANTSSSCTSGCSR</sequence>
<proteinExistence type="predicted"/>